<proteinExistence type="inferred from homology"/>
<feature type="transmembrane region" description="Helical" evidence="8">
    <location>
        <begin position="46"/>
        <end position="65"/>
    </location>
</feature>
<keyword evidence="10" id="KW-1185">Reference proteome</keyword>
<evidence type="ECO:0000256" key="7">
    <source>
        <dbReference type="ARBA" id="ARBA00023136"/>
    </source>
</evidence>
<dbReference type="InterPro" id="IPR011606">
    <property type="entry name" value="Brnchd-chn_aa_trnsp_permease"/>
</dbReference>
<protein>
    <submittedName>
        <fullName evidence="9">Branched-chain amino acid ABC transporter permease</fullName>
    </submittedName>
</protein>
<dbReference type="GO" id="GO:1903785">
    <property type="term" value="P:L-valine transmembrane transport"/>
    <property type="evidence" value="ECO:0007669"/>
    <property type="project" value="TreeGrafter"/>
</dbReference>
<keyword evidence="3" id="KW-0813">Transport</keyword>
<reference evidence="9 10" key="1">
    <citation type="submission" date="2018-06" db="EMBL/GenBank/DDBJ databases">
        <title>Azoarcus communis strain SWub3 genome.</title>
        <authorList>
            <person name="Zorraquino Salvo V."/>
            <person name="Toubiana D."/>
            <person name="Blumwald E."/>
        </authorList>
    </citation>
    <scope>NUCLEOTIDE SEQUENCE [LARGE SCALE GENOMIC DNA]</scope>
    <source>
        <strain evidence="9 10">SWub3</strain>
    </source>
</reference>
<feature type="transmembrane region" description="Helical" evidence="8">
    <location>
        <begin position="204"/>
        <end position="224"/>
    </location>
</feature>
<feature type="transmembrane region" description="Helical" evidence="8">
    <location>
        <begin position="16"/>
        <end position="34"/>
    </location>
</feature>
<feature type="transmembrane region" description="Helical" evidence="8">
    <location>
        <begin position="135"/>
        <end position="157"/>
    </location>
</feature>
<keyword evidence="5 8" id="KW-0812">Transmembrane</keyword>
<evidence type="ECO:0000313" key="10">
    <source>
        <dbReference type="Proteomes" id="UP000248259"/>
    </source>
</evidence>
<dbReference type="OrthoDB" id="9179311at2"/>
<gene>
    <name evidence="9" type="ORF">DNK49_02280</name>
</gene>
<dbReference type="Pfam" id="PF03591">
    <property type="entry name" value="AzlC"/>
    <property type="match status" value="1"/>
</dbReference>
<comment type="similarity">
    <text evidence="2">Belongs to the AzlC family.</text>
</comment>
<evidence type="ECO:0000256" key="2">
    <source>
        <dbReference type="ARBA" id="ARBA00010735"/>
    </source>
</evidence>
<evidence type="ECO:0000256" key="3">
    <source>
        <dbReference type="ARBA" id="ARBA00022448"/>
    </source>
</evidence>
<evidence type="ECO:0000256" key="4">
    <source>
        <dbReference type="ARBA" id="ARBA00022475"/>
    </source>
</evidence>
<dbReference type="EMBL" id="QKOE01000001">
    <property type="protein sequence ID" value="PZA18376.1"/>
    <property type="molecule type" value="Genomic_DNA"/>
</dbReference>
<keyword evidence="7 8" id="KW-0472">Membrane</keyword>
<feature type="transmembrane region" description="Helical" evidence="8">
    <location>
        <begin position="164"/>
        <end position="184"/>
    </location>
</feature>
<organism evidence="9 10">
    <name type="scientific">Parazoarcus communis SWub3 = DSM 12120</name>
    <dbReference type="NCBI Taxonomy" id="1121029"/>
    <lineage>
        <taxon>Bacteria</taxon>
        <taxon>Pseudomonadati</taxon>
        <taxon>Pseudomonadota</taxon>
        <taxon>Betaproteobacteria</taxon>
        <taxon>Rhodocyclales</taxon>
        <taxon>Zoogloeaceae</taxon>
        <taxon>Parazoarcus</taxon>
    </lineage>
</organism>
<dbReference type="PANTHER" id="PTHR34979">
    <property type="entry name" value="INNER MEMBRANE PROTEIN YGAZ"/>
    <property type="match status" value="1"/>
</dbReference>
<feature type="transmembrane region" description="Helical" evidence="8">
    <location>
        <begin position="71"/>
        <end position="92"/>
    </location>
</feature>
<dbReference type="PANTHER" id="PTHR34979:SF1">
    <property type="entry name" value="INNER MEMBRANE PROTEIN YGAZ"/>
    <property type="match status" value="1"/>
</dbReference>
<evidence type="ECO:0000256" key="1">
    <source>
        <dbReference type="ARBA" id="ARBA00004651"/>
    </source>
</evidence>
<name>A0A323V4L1_9RHOO</name>
<dbReference type="GO" id="GO:0005886">
    <property type="term" value="C:plasma membrane"/>
    <property type="evidence" value="ECO:0007669"/>
    <property type="project" value="UniProtKB-SubCell"/>
</dbReference>
<keyword evidence="6 8" id="KW-1133">Transmembrane helix</keyword>
<evidence type="ECO:0000256" key="6">
    <source>
        <dbReference type="ARBA" id="ARBA00022989"/>
    </source>
</evidence>
<dbReference type="RefSeq" id="WP_110522677.1">
    <property type="nucleotide sequence ID" value="NZ_QKOE01000001.1"/>
</dbReference>
<dbReference type="Proteomes" id="UP000248259">
    <property type="component" value="Unassembled WGS sequence"/>
</dbReference>
<comment type="subcellular location">
    <subcellularLocation>
        <location evidence="1">Cell membrane</location>
        <topology evidence="1">Multi-pass membrane protein</topology>
    </subcellularLocation>
</comment>
<dbReference type="AlphaFoldDB" id="A0A323V4L1"/>
<keyword evidence="4" id="KW-1003">Cell membrane</keyword>
<evidence type="ECO:0000256" key="8">
    <source>
        <dbReference type="SAM" id="Phobius"/>
    </source>
</evidence>
<comment type="caution">
    <text evidence="9">The sequence shown here is derived from an EMBL/GenBank/DDBJ whole genome shotgun (WGS) entry which is preliminary data.</text>
</comment>
<evidence type="ECO:0000313" key="9">
    <source>
        <dbReference type="EMBL" id="PZA18376.1"/>
    </source>
</evidence>
<sequence>MSDAFRKGARAGWADFLPMSVGLIPWAVVTGIAMRSIGLSPVEAMGMNLIVYAGTAQLGTLPLIATGAPLWLIFVTALVLNLRFVIFSAAIAPAFHDHHWARRVSASYLLVDGVFAVGADKMLGAREPEWRWGYFIAPSVWCWCLWQVFVLVGVLGAEIVPRDWSLEFMVTIALMLLMIPMARTRPMLLAAVAGGLGAVLLRDLPLRLGLFAGIAIGIASGFVAEHWQTRRAER</sequence>
<evidence type="ECO:0000256" key="5">
    <source>
        <dbReference type="ARBA" id="ARBA00022692"/>
    </source>
</evidence>
<accession>A0A323V4L1</accession>